<evidence type="ECO:0000313" key="2">
    <source>
        <dbReference type="WBParaSite" id="nRc.2.0.1.t15491-RA"/>
    </source>
</evidence>
<dbReference type="Proteomes" id="UP000887565">
    <property type="component" value="Unplaced"/>
</dbReference>
<protein>
    <submittedName>
        <fullName evidence="2">Uncharacterized protein</fullName>
    </submittedName>
</protein>
<dbReference type="WBParaSite" id="nRc.2.0.1.t15491-RA">
    <property type="protein sequence ID" value="nRc.2.0.1.t15491-RA"/>
    <property type="gene ID" value="nRc.2.0.1.g15491"/>
</dbReference>
<accession>A0A915INW4</accession>
<proteinExistence type="predicted"/>
<organism evidence="1 2">
    <name type="scientific">Romanomermis culicivorax</name>
    <name type="common">Nematode worm</name>
    <dbReference type="NCBI Taxonomy" id="13658"/>
    <lineage>
        <taxon>Eukaryota</taxon>
        <taxon>Metazoa</taxon>
        <taxon>Ecdysozoa</taxon>
        <taxon>Nematoda</taxon>
        <taxon>Enoplea</taxon>
        <taxon>Dorylaimia</taxon>
        <taxon>Mermithida</taxon>
        <taxon>Mermithoidea</taxon>
        <taxon>Mermithidae</taxon>
        <taxon>Romanomermis</taxon>
    </lineage>
</organism>
<keyword evidence="1" id="KW-1185">Reference proteome</keyword>
<dbReference type="AlphaFoldDB" id="A0A915INW4"/>
<sequence>MSTSHGYPNLVLVVESFVPDFEEVELLNVGLEYKAFTMGFEGTGNIATNLDHFLNKFMYDINLMNDFESEENKFLMVPMKPILHCQTSQIHDFVNANDYQFTFMCMVNKEAKFVDDAKKAVELMEIPMIIFRNNLAILQISQMPQFPLTTGTSHSQEVVIRFLNPREGNENKSHSIPRQT</sequence>
<evidence type="ECO:0000313" key="1">
    <source>
        <dbReference type="Proteomes" id="UP000887565"/>
    </source>
</evidence>
<reference evidence="2" key="1">
    <citation type="submission" date="2022-11" db="UniProtKB">
        <authorList>
            <consortium name="WormBaseParasite"/>
        </authorList>
    </citation>
    <scope>IDENTIFICATION</scope>
</reference>
<name>A0A915INW4_ROMCU</name>